<evidence type="ECO:0000256" key="3">
    <source>
        <dbReference type="ARBA" id="ARBA00010181"/>
    </source>
</evidence>
<evidence type="ECO:0000256" key="6">
    <source>
        <dbReference type="ARBA" id="ARBA00023239"/>
    </source>
</evidence>
<feature type="region of interest" description="Disordered" evidence="7">
    <location>
        <begin position="14"/>
        <end position="38"/>
    </location>
</feature>
<comment type="similarity">
    <text evidence="3">Belongs to the FumD family.</text>
</comment>
<evidence type="ECO:0000313" key="9">
    <source>
        <dbReference type="Proteomes" id="UP000254219"/>
    </source>
</evidence>
<evidence type="ECO:0000313" key="8">
    <source>
        <dbReference type="EMBL" id="STE76096.1"/>
    </source>
</evidence>
<evidence type="ECO:0000256" key="7">
    <source>
        <dbReference type="SAM" id="MobiDB-lite"/>
    </source>
</evidence>
<gene>
    <name evidence="8" type="primary">ydhZ</name>
    <name evidence="8" type="ORF">NCTC11181_05157</name>
</gene>
<organism evidence="8 9">
    <name type="scientific">Escherichia coli</name>
    <dbReference type="NCBI Taxonomy" id="562"/>
    <lineage>
        <taxon>Bacteria</taxon>
        <taxon>Pseudomonadati</taxon>
        <taxon>Pseudomonadota</taxon>
        <taxon>Gammaproteobacteria</taxon>
        <taxon>Enterobacterales</taxon>
        <taxon>Enterobacteriaceae</taxon>
        <taxon>Escherichia</taxon>
    </lineage>
</organism>
<dbReference type="AlphaFoldDB" id="A0A376K1J8"/>
<dbReference type="NCBIfam" id="NF007630">
    <property type="entry name" value="PRK10292.1"/>
    <property type="match status" value="1"/>
</dbReference>
<comment type="function">
    <text evidence="2">In vitro catalyzes the addition of water to fumarate, forming malate. Cannot catalyze the reverse reaction. Cannot use the cis-isomer maleate as substrate.</text>
</comment>
<dbReference type="InterPro" id="IPR024493">
    <property type="entry name" value="FumD"/>
</dbReference>
<sequence length="109" mass="12015">MSGSAFAVTHHAFSSGAGRTSDGNGSHASTLKSPSYTKSVSWQHYQENELYREMCRVVGKVVLEMRDLGQEPKHIVIAGVLRTALANKRIQRSELEKQAMETVINALVK</sequence>
<protein>
    <recommendedName>
        <fullName evidence="5">Fumarase D</fullName>
        <ecNumber evidence="4">4.2.1.2</ecNumber>
    </recommendedName>
</protein>
<comment type="catalytic activity">
    <reaction evidence="1">
        <text>(S)-malate = fumarate + H2O</text>
        <dbReference type="Rhea" id="RHEA:12460"/>
        <dbReference type="ChEBI" id="CHEBI:15377"/>
        <dbReference type="ChEBI" id="CHEBI:15589"/>
        <dbReference type="ChEBI" id="CHEBI:29806"/>
        <dbReference type="EC" id="4.2.1.2"/>
    </reaction>
</comment>
<evidence type="ECO:0000256" key="1">
    <source>
        <dbReference type="ARBA" id="ARBA00000929"/>
    </source>
</evidence>
<name>A0A376K1J8_ECOLX</name>
<evidence type="ECO:0000256" key="2">
    <source>
        <dbReference type="ARBA" id="ARBA00003131"/>
    </source>
</evidence>
<dbReference type="Pfam" id="PF10965">
    <property type="entry name" value="DUF2767"/>
    <property type="match status" value="1"/>
</dbReference>
<proteinExistence type="inferred from homology"/>
<evidence type="ECO:0000256" key="4">
    <source>
        <dbReference type="ARBA" id="ARBA00012921"/>
    </source>
</evidence>
<dbReference type="GO" id="GO:0004333">
    <property type="term" value="F:fumarate hydratase activity"/>
    <property type="evidence" value="ECO:0007669"/>
    <property type="project" value="UniProtKB-EC"/>
</dbReference>
<dbReference type="EC" id="4.2.1.2" evidence="4"/>
<dbReference type="EMBL" id="UFYN01000008">
    <property type="protein sequence ID" value="STE76096.1"/>
    <property type="molecule type" value="Genomic_DNA"/>
</dbReference>
<evidence type="ECO:0000256" key="5">
    <source>
        <dbReference type="ARBA" id="ARBA00015109"/>
    </source>
</evidence>
<feature type="compositionally biased region" description="Polar residues" evidence="7">
    <location>
        <begin position="17"/>
        <end position="38"/>
    </location>
</feature>
<keyword evidence="6" id="KW-0456">Lyase</keyword>
<accession>A0A376K1J8</accession>
<dbReference type="Proteomes" id="UP000254219">
    <property type="component" value="Unassembled WGS sequence"/>
</dbReference>
<reference evidence="8 9" key="1">
    <citation type="submission" date="2018-06" db="EMBL/GenBank/DDBJ databases">
        <authorList>
            <consortium name="Pathogen Informatics"/>
            <person name="Doyle S."/>
        </authorList>
    </citation>
    <scope>NUCLEOTIDE SEQUENCE [LARGE SCALE GENOMIC DNA]</scope>
    <source>
        <strain evidence="8 9">NCTC11181</strain>
    </source>
</reference>